<dbReference type="EMBL" id="JBBVGT010000002">
    <property type="protein sequence ID" value="MFB5944940.1"/>
    <property type="molecule type" value="Genomic_DNA"/>
</dbReference>
<feature type="domain" description="GFO/IDH/MocA-like oxidoreductase" evidence="2">
    <location>
        <begin position="132"/>
        <end position="251"/>
    </location>
</feature>
<dbReference type="Pfam" id="PF01408">
    <property type="entry name" value="GFO_IDH_MocA"/>
    <property type="match status" value="1"/>
</dbReference>
<dbReference type="Gene3D" id="3.40.50.720">
    <property type="entry name" value="NAD(P)-binding Rossmann-like Domain"/>
    <property type="match status" value="1"/>
</dbReference>
<comment type="caution">
    <text evidence="3">The sequence shown here is derived from an EMBL/GenBank/DDBJ whole genome shotgun (WGS) entry which is preliminary data.</text>
</comment>
<protein>
    <submittedName>
        <fullName evidence="3">Gfo/Idh/MocA family oxidoreductase</fullName>
    </submittedName>
</protein>
<dbReference type="InterPro" id="IPR055170">
    <property type="entry name" value="GFO_IDH_MocA-like_dom"/>
</dbReference>
<dbReference type="PANTHER" id="PTHR43708:SF1">
    <property type="entry name" value="GALACTOSE_LACTOSE METABOLISM REGULATORY PROTEIN GAL80"/>
    <property type="match status" value="1"/>
</dbReference>
<name>A0ABV5CC04_9SPHI</name>
<dbReference type="PANTHER" id="PTHR43708">
    <property type="entry name" value="CONSERVED EXPRESSED OXIDOREDUCTASE (EUROFUNG)"/>
    <property type="match status" value="1"/>
</dbReference>
<organism evidence="3 4">
    <name type="scientific">Albibacterium profundi</name>
    <dbReference type="NCBI Taxonomy" id="3134906"/>
    <lineage>
        <taxon>Bacteria</taxon>
        <taxon>Pseudomonadati</taxon>
        <taxon>Bacteroidota</taxon>
        <taxon>Sphingobacteriia</taxon>
        <taxon>Sphingobacteriales</taxon>
        <taxon>Sphingobacteriaceae</taxon>
        <taxon>Albibacterium</taxon>
    </lineage>
</organism>
<gene>
    <name evidence="3" type="ORF">WKR92_03765</name>
</gene>
<sequence length="343" mass="39047">MNTNHPIKTGLLSYGMSGKLFHAPFVAESDRFDFVAVVERSKKEVQKRYPSVKSYDSVDALMNDSEIELVIINTPNNTHYEFTAQALNAGKDVLVEKPFVATSAEAKELFELAKSLNRKLLIYQNRRWNSDFLSVKHVLESGKLGKLIEMHVRFDRYRAEIGPKAFKEKPIPASGIAYDLGSHIIDQVIYLFGKPSKTLKIGTKNREGTQVEDYVLFILSYENGVQVYITTSYLAADPGTAYVLNGSKGSFKKDRSDVQEQQLLEGIKPTDAGYGLEPTESKGKLTYFIDEEDKMTEYIEADSATFMDLFECVYQTIRNDQEYPIKEDQIIHQLEVLEQPFWN</sequence>
<dbReference type="Pfam" id="PF22725">
    <property type="entry name" value="GFO_IDH_MocA_C3"/>
    <property type="match status" value="1"/>
</dbReference>
<keyword evidence="4" id="KW-1185">Reference proteome</keyword>
<evidence type="ECO:0000313" key="4">
    <source>
        <dbReference type="Proteomes" id="UP001580928"/>
    </source>
</evidence>
<dbReference type="RefSeq" id="WP_375556498.1">
    <property type="nucleotide sequence ID" value="NZ_JBBVGT010000002.1"/>
</dbReference>
<dbReference type="SUPFAM" id="SSF51735">
    <property type="entry name" value="NAD(P)-binding Rossmann-fold domains"/>
    <property type="match status" value="1"/>
</dbReference>
<reference evidence="3 4" key="1">
    <citation type="submission" date="2024-04" db="EMBL/GenBank/DDBJ databases">
        <title>Albibacterium profundi sp. nov., isolated from sediment of the Challenger Deep of Mariana Trench.</title>
        <authorList>
            <person name="Wang Y."/>
        </authorList>
    </citation>
    <scope>NUCLEOTIDE SEQUENCE [LARGE SCALE GENOMIC DNA]</scope>
    <source>
        <strain evidence="3 4">RHL897</strain>
    </source>
</reference>
<evidence type="ECO:0000259" key="2">
    <source>
        <dbReference type="Pfam" id="PF22725"/>
    </source>
</evidence>
<proteinExistence type="predicted"/>
<dbReference type="Proteomes" id="UP001580928">
    <property type="component" value="Unassembled WGS sequence"/>
</dbReference>
<dbReference type="Gene3D" id="3.30.360.10">
    <property type="entry name" value="Dihydrodipicolinate Reductase, domain 2"/>
    <property type="match status" value="1"/>
</dbReference>
<dbReference type="InterPro" id="IPR051317">
    <property type="entry name" value="Gfo/Idh/MocA_oxidoreduct"/>
</dbReference>
<accession>A0ABV5CC04</accession>
<evidence type="ECO:0000259" key="1">
    <source>
        <dbReference type="Pfam" id="PF01408"/>
    </source>
</evidence>
<feature type="domain" description="Gfo/Idh/MocA-like oxidoreductase N-terminal" evidence="1">
    <location>
        <begin position="10"/>
        <end position="121"/>
    </location>
</feature>
<evidence type="ECO:0000313" key="3">
    <source>
        <dbReference type="EMBL" id="MFB5944940.1"/>
    </source>
</evidence>
<dbReference type="InterPro" id="IPR036291">
    <property type="entry name" value="NAD(P)-bd_dom_sf"/>
</dbReference>
<dbReference type="InterPro" id="IPR000683">
    <property type="entry name" value="Gfo/Idh/MocA-like_OxRdtase_N"/>
</dbReference>